<proteinExistence type="predicted"/>
<organism evidence="1 2">
    <name type="scientific">Pistacia integerrima</name>
    <dbReference type="NCBI Taxonomy" id="434235"/>
    <lineage>
        <taxon>Eukaryota</taxon>
        <taxon>Viridiplantae</taxon>
        <taxon>Streptophyta</taxon>
        <taxon>Embryophyta</taxon>
        <taxon>Tracheophyta</taxon>
        <taxon>Spermatophyta</taxon>
        <taxon>Magnoliopsida</taxon>
        <taxon>eudicotyledons</taxon>
        <taxon>Gunneridae</taxon>
        <taxon>Pentapetalae</taxon>
        <taxon>rosids</taxon>
        <taxon>malvids</taxon>
        <taxon>Sapindales</taxon>
        <taxon>Anacardiaceae</taxon>
        <taxon>Pistacia</taxon>
    </lineage>
</organism>
<sequence length="17" mass="2168">MSSFFFTSELFHKYLPW</sequence>
<evidence type="ECO:0000313" key="1">
    <source>
        <dbReference type="EMBL" id="KAJ0030617.1"/>
    </source>
</evidence>
<evidence type="ECO:0000313" key="2">
    <source>
        <dbReference type="Proteomes" id="UP001163603"/>
    </source>
</evidence>
<comment type="caution">
    <text evidence="1">The sequence shown here is derived from an EMBL/GenBank/DDBJ whole genome shotgun (WGS) entry which is preliminary data.</text>
</comment>
<reference evidence="2" key="1">
    <citation type="journal article" date="2023" name="G3 (Bethesda)">
        <title>Genome assembly and association tests identify interacting loci associated with vigor, precocity, and sex in interspecific pistachio rootstocks.</title>
        <authorList>
            <person name="Palmer W."/>
            <person name="Jacygrad E."/>
            <person name="Sagayaradj S."/>
            <person name="Cavanaugh K."/>
            <person name="Han R."/>
            <person name="Bertier L."/>
            <person name="Beede B."/>
            <person name="Kafkas S."/>
            <person name="Golino D."/>
            <person name="Preece J."/>
            <person name="Michelmore R."/>
        </authorList>
    </citation>
    <scope>NUCLEOTIDE SEQUENCE [LARGE SCALE GENOMIC DNA]</scope>
</reference>
<dbReference type="Proteomes" id="UP001163603">
    <property type="component" value="Chromosome 8"/>
</dbReference>
<name>A0ACC0Y5R5_9ROSI</name>
<dbReference type="EMBL" id="CM047743">
    <property type="protein sequence ID" value="KAJ0030617.1"/>
    <property type="molecule type" value="Genomic_DNA"/>
</dbReference>
<gene>
    <name evidence="1" type="ORF">Pint_14706</name>
</gene>
<accession>A0ACC0Y5R5</accession>
<keyword evidence="2" id="KW-1185">Reference proteome</keyword>
<protein>
    <submittedName>
        <fullName evidence="1">Uncharacterized protein</fullName>
    </submittedName>
</protein>